<dbReference type="EMBL" id="JADIMU010000044">
    <property type="protein sequence ID" value="MBO8443473.1"/>
    <property type="molecule type" value="Genomic_DNA"/>
</dbReference>
<proteinExistence type="predicted"/>
<reference evidence="3" key="2">
    <citation type="journal article" date="2021" name="PeerJ">
        <title>Extensive microbial diversity within the chicken gut microbiome revealed by metagenomics and culture.</title>
        <authorList>
            <person name="Gilroy R."/>
            <person name="Ravi A."/>
            <person name="Getino M."/>
            <person name="Pursley I."/>
            <person name="Horton D.L."/>
            <person name="Alikhan N.F."/>
            <person name="Baker D."/>
            <person name="Gharbi K."/>
            <person name="Hall N."/>
            <person name="Watson M."/>
            <person name="Adriaenssens E.M."/>
            <person name="Foster-Nyarko E."/>
            <person name="Jarju S."/>
            <person name="Secka A."/>
            <person name="Antonio M."/>
            <person name="Oren A."/>
            <person name="Chaudhuri R.R."/>
            <person name="La Ragione R."/>
            <person name="Hildebrand F."/>
            <person name="Pallen M.J."/>
        </authorList>
    </citation>
    <scope>NUCLEOTIDE SEQUENCE</scope>
    <source>
        <strain evidence="3">11167</strain>
    </source>
</reference>
<keyword evidence="2" id="KW-0732">Signal</keyword>
<feature type="signal peptide" evidence="2">
    <location>
        <begin position="1"/>
        <end position="21"/>
    </location>
</feature>
<protein>
    <submittedName>
        <fullName evidence="3">Uncharacterized protein</fullName>
    </submittedName>
</protein>
<evidence type="ECO:0000313" key="3">
    <source>
        <dbReference type="EMBL" id="MBO8443473.1"/>
    </source>
</evidence>
<reference evidence="3" key="1">
    <citation type="submission" date="2020-10" db="EMBL/GenBank/DDBJ databases">
        <authorList>
            <person name="Gilroy R."/>
        </authorList>
    </citation>
    <scope>NUCLEOTIDE SEQUENCE</scope>
    <source>
        <strain evidence="3">11167</strain>
    </source>
</reference>
<comment type="caution">
    <text evidence="3">The sequence shown here is derived from an EMBL/GenBank/DDBJ whole genome shotgun (WGS) entry which is preliminary data.</text>
</comment>
<evidence type="ECO:0000313" key="4">
    <source>
        <dbReference type="Proteomes" id="UP000823633"/>
    </source>
</evidence>
<organism evidence="3 4">
    <name type="scientific">Candidatus Aphodenecus pullistercoris</name>
    <dbReference type="NCBI Taxonomy" id="2840669"/>
    <lineage>
        <taxon>Bacteria</taxon>
        <taxon>Pseudomonadati</taxon>
        <taxon>Spirochaetota</taxon>
        <taxon>Spirochaetia</taxon>
        <taxon>Spirochaetales</taxon>
        <taxon>Candidatus Aphodenecus</taxon>
    </lineage>
</organism>
<evidence type="ECO:0000256" key="1">
    <source>
        <dbReference type="SAM" id="MobiDB-lite"/>
    </source>
</evidence>
<feature type="region of interest" description="Disordered" evidence="1">
    <location>
        <begin position="141"/>
        <end position="165"/>
    </location>
</feature>
<gene>
    <name evidence="3" type="ORF">IAC42_06910</name>
</gene>
<name>A0A9D9E9F2_9SPIR</name>
<feature type="chain" id="PRO_5039481473" evidence="2">
    <location>
        <begin position="22"/>
        <end position="293"/>
    </location>
</feature>
<evidence type="ECO:0000256" key="2">
    <source>
        <dbReference type="SAM" id="SignalP"/>
    </source>
</evidence>
<dbReference type="Proteomes" id="UP000823633">
    <property type="component" value="Unassembled WGS sequence"/>
</dbReference>
<sequence length="293" mass="31923">MKRRIMAFLVSMFLLVSGSFADTETLVIEAIIPGGGTSGEIPVHALVVQDVFLQNQNLIANGDKIDVGGQGTDLFGDNPIPLFVVRHVTNSTEPIIISVEVFPFICTNTDGTTSVLTTNVQSQAGLDAYLSDIENLFAPESYTPPQSFSGRENRNPGNPDFSGSGARMRILNDGNIVLDSYNADRIVADAENSPVLDNESSKKVDSYSFQFEMANSLNGHWSFDEDTIFGVGTGWGTWTWITESVGYTTNSTIIPNGGYITEYVEYSVNITDENIPTDGKYVMNVKVKLSTDQ</sequence>
<accession>A0A9D9E9F2</accession>
<dbReference type="AlphaFoldDB" id="A0A9D9E9F2"/>